<feature type="binding site" evidence="7">
    <location>
        <position position="33"/>
    </location>
    <ligand>
        <name>substrate</name>
    </ligand>
</feature>
<reference evidence="8" key="2">
    <citation type="journal article" date="2021" name="PeerJ">
        <title>Extensive microbial diversity within the chicken gut microbiome revealed by metagenomics and culture.</title>
        <authorList>
            <person name="Gilroy R."/>
            <person name="Ravi A."/>
            <person name="Getino M."/>
            <person name="Pursley I."/>
            <person name="Horton D.L."/>
            <person name="Alikhan N.F."/>
            <person name="Baker D."/>
            <person name="Gharbi K."/>
            <person name="Hall N."/>
            <person name="Watson M."/>
            <person name="Adriaenssens E.M."/>
            <person name="Foster-Nyarko E."/>
            <person name="Jarju S."/>
            <person name="Secka A."/>
            <person name="Antonio M."/>
            <person name="Oren A."/>
            <person name="Chaudhuri R.R."/>
            <person name="La Ragione R."/>
            <person name="Hildebrand F."/>
            <person name="Pallen M.J."/>
        </authorList>
    </citation>
    <scope>NUCLEOTIDE SEQUENCE</scope>
    <source>
        <strain evidence="8">7293</strain>
    </source>
</reference>
<comment type="subunit">
    <text evidence="7">Monomer.</text>
</comment>
<evidence type="ECO:0000313" key="9">
    <source>
        <dbReference type="Proteomes" id="UP000823615"/>
    </source>
</evidence>
<keyword evidence="1 7" id="KW-0028">Amino-acid biosynthesis</keyword>
<keyword evidence="7" id="KW-0963">Cytoplasm</keyword>
<keyword evidence="5 7" id="KW-0067">ATP-binding</keyword>
<keyword evidence="7" id="KW-0479">Metal-binding</keyword>
<evidence type="ECO:0000256" key="6">
    <source>
        <dbReference type="ARBA" id="ARBA00023141"/>
    </source>
</evidence>
<dbReference type="PANTHER" id="PTHR21087">
    <property type="entry name" value="SHIKIMATE KINASE"/>
    <property type="match status" value="1"/>
</dbReference>
<dbReference type="GO" id="GO:0008652">
    <property type="term" value="P:amino acid biosynthetic process"/>
    <property type="evidence" value="ECO:0007669"/>
    <property type="project" value="UniProtKB-KW"/>
</dbReference>
<dbReference type="InterPro" id="IPR000623">
    <property type="entry name" value="Shikimate_kinase/TSH1"/>
</dbReference>
<comment type="pathway">
    <text evidence="7">Metabolic intermediate biosynthesis; chorismate biosynthesis; chorismate from D-erythrose 4-phosphate and phosphoenolpyruvate: step 5/7.</text>
</comment>
<reference evidence="8" key="1">
    <citation type="submission" date="2020-10" db="EMBL/GenBank/DDBJ databases">
        <authorList>
            <person name="Gilroy R."/>
        </authorList>
    </citation>
    <scope>NUCLEOTIDE SEQUENCE</scope>
    <source>
        <strain evidence="8">7293</strain>
    </source>
</reference>
<keyword evidence="7" id="KW-0460">Magnesium</keyword>
<comment type="caution">
    <text evidence="8">The sequence shown here is derived from an EMBL/GenBank/DDBJ whole genome shotgun (WGS) entry which is preliminary data.</text>
</comment>
<dbReference type="EC" id="2.7.1.71" evidence="7"/>
<evidence type="ECO:0000256" key="5">
    <source>
        <dbReference type="ARBA" id="ARBA00022840"/>
    </source>
</evidence>
<feature type="binding site" evidence="7">
    <location>
        <position position="81"/>
    </location>
    <ligand>
        <name>substrate</name>
    </ligand>
</feature>
<name>A0A9D9E1I5_9SPIO</name>
<feature type="binding site" evidence="7">
    <location>
        <position position="138"/>
    </location>
    <ligand>
        <name>substrate</name>
    </ligand>
</feature>
<dbReference type="Pfam" id="PF01202">
    <property type="entry name" value="SKI"/>
    <property type="match status" value="1"/>
</dbReference>
<evidence type="ECO:0000256" key="1">
    <source>
        <dbReference type="ARBA" id="ARBA00022605"/>
    </source>
</evidence>
<keyword evidence="6 7" id="KW-0057">Aromatic amino acid biosynthesis</keyword>
<comment type="caution">
    <text evidence="7">Lacks conserved residue(s) required for the propagation of feature annotation.</text>
</comment>
<evidence type="ECO:0000256" key="2">
    <source>
        <dbReference type="ARBA" id="ARBA00022679"/>
    </source>
</evidence>
<dbReference type="EMBL" id="JADIMT010000086">
    <property type="protein sequence ID" value="MBO8436768.1"/>
    <property type="molecule type" value="Genomic_DNA"/>
</dbReference>
<dbReference type="GO" id="GO:0005524">
    <property type="term" value="F:ATP binding"/>
    <property type="evidence" value="ECO:0007669"/>
    <property type="project" value="UniProtKB-UniRule"/>
</dbReference>
<feature type="binding site" evidence="7">
    <location>
        <begin position="11"/>
        <end position="16"/>
    </location>
    <ligand>
        <name>ATP</name>
        <dbReference type="ChEBI" id="CHEBI:30616"/>
    </ligand>
</feature>
<protein>
    <recommendedName>
        <fullName evidence="7">Shikimate kinase</fullName>
        <shortName evidence="7">SK</shortName>
        <ecNumber evidence="7">2.7.1.71</ecNumber>
    </recommendedName>
</protein>
<accession>A0A9D9E1I5</accession>
<keyword evidence="2 7" id="KW-0808">Transferase</keyword>
<evidence type="ECO:0000256" key="4">
    <source>
        <dbReference type="ARBA" id="ARBA00022777"/>
    </source>
</evidence>
<dbReference type="GO" id="GO:0009423">
    <property type="term" value="P:chorismate biosynthetic process"/>
    <property type="evidence" value="ECO:0007669"/>
    <property type="project" value="UniProtKB-UniRule"/>
</dbReference>
<dbReference type="SUPFAM" id="SSF52540">
    <property type="entry name" value="P-loop containing nucleoside triphosphate hydrolases"/>
    <property type="match status" value="1"/>
</dbReference>
<dbReference type="AlphaFoldDB" id="A0A9D9E1I5"/>
<keyword evidence="3 7" id="KW-0547">Nucleotide-binding</keyword>
<dbReference type="Proteomes" id="UP000823615">
    <property type="component" value="Unassembled WGS sequence"/>
</dbReference>
<dbReference type="PANTHER" id="PTHR21087:SF16">
    <property type="entry name" value="SHIKIMATE KINASE 1, CHLOROPLASTIC"/>
    <property type="match status" value="1"/>
</dbReference>
<dbReference type="GO" id="GO:0009073">
    <property type="term" value="P:aromatic amino acid family biosynthetic process"/>
    <property type="evidence" value="ECO:0007669"/>
    <property type="project" value="UniProtKB-KW"/>
</dbReference>
<feature type="binding site" evidence="7">
    <location>
        <position position="15"/>
    </location>
    <ligand>
        <name>Mg(2+)</name>
        <dbReference type="ChEBI" id="CHEBI:18420"/>
    </ligand>
</feature>
<gene>
    <name evidence="7" type="primary">aroK</name>
    <name evidence="8" type="ORF">IAA97_07315</name>
</gene>
<dbReference type="GO" id="GO:0004765">
    <property type="term" value="F:shikimate kinase activity"/>
    <property type="evidence" value="ECO:0007669"/>
    <property type="project" value="UniProtKB-UniRule"/>
</dbReference>
<comment type="similarity">
    <text evidence="7">Belongs to the shikimate kinase family.</text>
</comment>
<dbReference type="PRINTS" id="PR01100">
    <property type="entry name" value="SHIKIMTKNASE"/>
</dbReference>
<dbReference type="InterPro" id="IPR031322">
    <property type="entry name" value="Shikimate/glucono_kinase"/>
</dbReference>
<keyword evidence="4 7" id="KW-0418">Kinase</keyword>
<comment type="subcellular location">
    <subcellularLocation>
        <location evidence="7">Cytoplasm</location>
    </subcellularLocation>
</comment>
<evidence type="ECO:0000256" key="7">
    <source>
        <dbReference type="HAMAP-Rule" id="MF_00109"/>
    </source>
</evidence>
<dbReference type="GO" id="GO:0005829">
    <property type="term" value="C:cytosol"/>
    <property type="evidence" value="ECO:0007669"/>
    <property type="project" value="TreeGrafter"/>
</dbReference>
<dbReference type="Gene3D" id="3.40.50.300">
    <property type="entry name" value="P-loop containing nucleotide triphosphate hydrolases"/>
    <property type="match status" value="1"/>
</dbReference>
<dbReference type="InterPro" id="IPR027417">
    <property type="entry name" value="P-loop_NTPase"/>
</dbReference>
<comment type="catalytic activity">
    <reaction evidence="7">
        <text>shikimate + ATP = 3-phosphoshikimate + ADP + H(+)</text>
        <dbReference type="Rhea" id="RHEA:13121"/>
        <dbReference type="ChEBI" id="CHEBI:15378"/>
        <dbReference type="ChEBI" id="CHEBI:30616"/>
        <dbReference type="ChEBI" id="CHEBI:36208"/>
        <dbReference type="ChEBI" id="CHEBI:145989"/>
        <dbReference type="ChEBI" id="CHEBI:456216"/>
        <dbReference type="EC" id="2.7.1.71"/>
    </reaction>
</comment>
<organism evidence="8 9">
    <name type="scientific">Candidatus Ornithospirochaeta stercoripullorum</name>
    <dbReference type="NCBI Taxonomy" id="2840899"/>
    <lineage>
        <taxon>Bacteria</taxon>
        <taxon>Pseudomonadati</taxon>
        <taxon>Spirochaetota</taxon>
        <taxon>Spirochaetia</taxon>
        <taxon>Spirochaetales</taxon>
        <taxon>Spirochaetaceae</taxon>
        <taxon>Spirochaetaceae incertae sedis</taxon>
        <taxon>Candidatus Ornithospirochaeta</taxon>
    </lineage>
</organism>
<comment type="function">
    <text evidence="7">Catalyzes the specific phosphorylation of the 3-hydroxyl group of shikimic acid using ATP as a cosubstrate.</text>
</comment>
<comment type="cofactor">
    <cofactor evidence="7">
        <name>Mg(2+)</name>
        <dbReference type="ChEBI" id="CHEBI:18420"/>
    </cofactor>
    <text evidence="7">Binds 1 Mg(2+) ion per subunit.</text>
</comment>
<evidence type="ECO:0000256" key="3">
    <source>
        <dbReference type="ARBA" id="ARBA00022741"/>
    </source>
</evidence>
<dbReference type="GO" id="GO:0000287">
    <property type="term" value="F:magnesium ion binding"/>
    <property type="evidence" value="ECO:0007669"/>
    <property type="project" value="UniProtKB-UniRule"/>
</dbReference>
<evidence type="ECO:0000313" key="8">
    <source>
        <dbReference type="EMBL" id="MBO8436768.1"/>
    </source>
</evidence>
<dbReference type="HAMAP" id="MF_00109">
    <property type="entry name" value="Shikimate_kinase"/>
    <property type="match status" value="1"/>
</dbReference>
<sequence length="175" mass="19701">MARLYFTGIKHSGKTTQARLVASMLSVNYADSDDLVLSLTKAESIREYFREYGKERFMEAETEALRLYLSENSDFILSLGGGAADNTALMDLIQKTGKIIYLKRNESEMLPVILKHGMPAFLDPEDVEGSFHKVYTIRDAIYTSKADLIVDLGHYGDKEESARMLLGKLKENGYV</sequence>
<proteinExistence type="inferred from homology"/>